<evidence type="ECO:0000313" key="2">
    <source>
        <dbReference type="EMBL" id="QRD06442.1"/>
    </source>
</evidence>
<sequence length="117" mass="13228">MTCLALKPPSVPTEGSKLWARSTSRINPSHHLGYLKILHLPLLCKPLPFSSLLPRSAFYLVILLPSRRYRVVCLPSLPLARRKISYARMTCEHHMRPVPANSIRGRPAHSSRKVGVR</sequence>
<dbReference type="VEuPathDB" id="FungiDB:JI435_118180"/>
<accession>A0A7U2IAU6</accession>
<evidence type="ECO:0000256" key="1">
    <source>
        <dbReference type="SAM" id="MobiDB-lite"/>
    </source>
</evidence>
<feature type="compositionally biased region" description="Basic residues" evidence="1">
    <location>
        <begin position="106"/>
        <end position="117"/>
    </location>
</feature>
<dbReference type="AlphaFoldDB" id="A0A7U2IAU6"/>
<protein>
    <submittedName>
        <fullName evidence="2">Uncharacterized protein</fullName>
    </submittedName>
</protein>
<dbReference type="EMBL" id="CP069042">
    <property type="protein sequence ID" value="QRD06442.1"/>
    <property type="molecule type" value="Genomic_DNA"/>
</dbReference>
<name>A0A7U2IAU6_PHANO</name>
<proteinExistence type="predicted"/>
<organism evidence="2 3">
    <name type="scientific">Phaeosphaeria nodorum (strain SN15 / ATCC MYA-4574 / FGSC 10173)</name>
    <name type="common">Glume blotch fungus</name>
    <name type="synonym">Parastagonospora nodorum</name>
    <dbReference type="NCBI Taxonomy" id="321614"/>
    <lineage>
        <taxon>Eukaryota</taxon>
        <taxon>Fungi</taxon>
        <taxon>Dikarya</taxon>
        <taxon>Ascomycota</taxon>
        <taxon>Pezizomycotina</taxon>
        <taxon>Dothideomycetes</taxon>
        <taxon>Pleosporomycetidae</taxon>
        <taxon>Pleosporales</taxon>
        <taxon>Pleosporineae</taxon>
        <taxon>Phaeosphaeriaceae</taxon>
        <taxon>Parastagonospora</taxon>
    </lineage>
</organism>
<evidence type="ECO:0000313" key="3">
    <source>
        <dbReference type="Proteomes" id="UP000663193"/>
    </source>
</evidence>
<reference evidence="3" key="1">
    <citation type="journal article" date="2021" name="BMC Genomics">
        <title>Chromosome-level genome assembly and manually-curated proteome of model necrotroph Parastagonospora nodorum Sn15 reveals a genome-wide trove of candidate effector homologs, and redundancy of virulence-related functions within an accessory chromosome.</title>
        <authorList>
            <person name="Bertazzoni S."/>
            <person name="Jones D.A.B."/>
            <person name="Phan H.T."/>
            <person name="Tan K.-C."/>
            <person name="Hane J.K."/>
        </authorList>
    </citation>
    <scope>NUCLEOTIDE SEQUENCE [LARGE SCALE GENOMIC DNA]</scope>
    <source>
        <strain evidence="3">SN15 / ATCC MYA-4574 / FGSC 10173)</strain>
    </source>
</reference>
<keyword evidence="3" id="KW-1185">Reference proteome</keyword>
<gene>
    <name evidence="2" type="ORF">JI435_118180</name>
</gene>
<feature type="region of interest" description="Disordered" evidence="1">
    <location>
        <begin position="98"/>
        <end position="117"/>
    </location>
</feature>
<dbReference type="Proteomes" id="UP000663193">
    <property type="component" value="Chromosome 20"/>
</dbReference>